<dbReference type="InterPro" id="IPR009091">
    <property type="entry name" value="RCC1/BLIP-II"/>
</dbReference>
<proteinExistence type="predicted"/>
<evidence type="ECO:0000313" key="1">
    <source>
        <dbReference type="EMBL" id="ETO21316.1"/>
    </source>
</evidence>
<sequence>MATPKKQARRLSKLINRYKSDGIEEIPFFKENNINIIQITSGCKFNLVLDNKFQIWAFGEYYCCPHTKQDIFTPQITFVFPHPPLNFHNLKISCGDFHTTLLVNQNTLYGFGNNSYQQLCFGECIPNTKPPEQQLPPKIQNRKESILVVQKNIRSIVHFNNVVDIFAGSNCTFILTRSPH</sequence>
<comment type="caution">
    <text evidence="1">The sequence shown here is derived from an EMBL/GenBank/DDBJ whole genome shotgun (WGS) entry which is preliminary data.</text>
</comment>
<gene>
    <name evidence="1" type="ORF">RFI_15888</name>
</gene>
<organism evidence="1 2">
    <name type="scientific">Reticulomyxa filosa</name>
    <dbReference type="NCBI Taxonomy" id="46433"/>
    <lineage>
        <taxon>Eukaryota</taxon>
        <taxon>Sar</taxon>
        <taxon>Rhizaria</taxon>
        <taxon>Retaria</taxon>
        <taxon>Foraminifera</taxon>
        <taxon>Monothalamids</taxon>
        <taxon>Reticulomyxidae</taxon>
        <taxon>Reticulomyxa</taxon>
    </lineage>
</organism>
<dbReference type="Proteomes" id="UP000023152">
    <property type="component" value="Unassembled WGS sequence"/>
</dbReference>
<dbReference type="SUPFAM" id="SSF50985">
    <property type="entry name" value="RCC1/BLIP-II"/>
    <property type="match status" value="1"/>
</dbReference>
<accession>X6N5N0</accession>
<reference evidence="1 2" key="1">
    <citation type="journal article" date="2013" name="Curr. Biol.">
        <title>The Genome of the Foraminiferan Reticulomyxa filosa.</title>
        <authorList>
            <person name="Glockner G."/>
            <person name="Hulsmann N."/>
            <person name="Schleicher M."/>
            <person name="Noegel A.A."/>
            <person name="Eichinger L."/>
            <person name="Gallinger C."/>
            <person name="Pawlowski J."/>
            <person name="Sierra R."/>
            <person name="Euteneuer U."/>
            <person name="Pillet L."/>
            <person name="Moustafa A."/>
            <person name="Platzer M."/>
            <person name="Groth M."/>
            <person name="Szafranski K."/>
            <person name="Schliwa M."/>
        </authorList>
    </citation>
    <scope>NUCLEOTIDE SEQUENCE [LARGE SCALE GENOMIC DNA]</scope>
</reference>
<dbReference type="EMBL" id="ASPP01011743">
    <property type="protein sequence ID" value="ETO21316.1"/>
    <property type="molecule type" value="Genomic_DNA"/>
</dbReference>
<dbReference type="AlphaFoldDB" id="X6N5N0"/>
<protein>
    <submittedName>
        <fullName evidence="1">Uncharacterized protein</fullName>
    </submittedName>
</protein>
<dbReference type="Pfam" id="PF13540">
    <property type="entry name" value="RCC1_2"/>
    <property type="match status" value="1"/>
</dbReference>
<evidence type="ECO:0000313" key="2">
    <source>
        <dbReference type="Proteomes" id="UP000023152"/>
    </source>
</evidence>
<name>X6N5N0_RETFI</name>
<dbReference type="Gene3D" id="2.130.10.30">
    <property type="entry name" value="Regulator of chromosome condensation 1/beta-lactamase-inhibitor protein II"/>
    <property type="match status" value="1"/>
</dbReference>
<keyword evidence="2" id="KW-1185">Reference proteome</keyword>
<dbReference type="OrthoDB" id="61110at2759"/>